<sequence>MGVDDDDDDAESQNTDDYLMDASPFFEQDVDDLIRQGFQKPPNPVLIKLPSMPDIVMTLLIKL</sequence>
<dbReference type="AlphaFoldDB" id="A0A015L0S2"/>
<dbReference type="Proteomes" id="UP000022910">
    <property type="component" value="Unassembled WGS sequence"/>
</dbReference>
<comment type="caution">
    <text evidence="2">The sequence shown here is derived from an EMBL/GenBank/DDBJ whole genome shotgun (WGS) entry which is preliminary data.</text>
</comment>
<feature type="compositionally biased region" description="Acidic residues" evidence="1">
    <location>
        <begin position="1"/>
        <end position="11"/>
    </location>
</feature>
<keyword evidence="3" id="KW-1185">Reference proteome</keyword>
<organism evidence="2 3">
    <name type="scientific">Rhizophagus irregularis (strain DAOM 197198w)</name>
    <name type="common">Glomus intraradices</name>
    <dbReference type="NCBI Taxonomy" id="1432141"/>
    <lineage>
        <taxon>Eukaryota</taxon>
        <taxon>Fungi</taxon>
        <taxon>Fungi incertae sedis</taxon>
        <taxon>Mucoromycota</taxon>
        <taxon>Glomeromycotina</taxon>
        <taxon>Glomeromycetes</taxon>
        <taxon>Glomerales</taxon>
        <taxon>Glomeraceae</taxon>
        <taxon>Rhizophagus</taxon>
    </lineage>
</organism>
<protein>
    <submittedName>
        <fullName evidence="2">Uncharacterized protein</fullName>
    </submittedName>
</protein>
<evidence type="ECO:0000313" key="2">
    <source>
        <dbReference type="EMBL" id="EXX73429.1"/>
    </source>
</evidence>
<name>A0A015L0S2_RHIIW</name>
<dbReference type="HOGENOM" id="CLU_2886978_0_0_1"/>
<reference evidence="2 3" key="1">
    <citation type="submission" date="2014-02" db="EMBL/GenBank/DDBJ databases">
        <title>Single nucleus genome sequencing reveals high similarity among nuclei of an endomycorrhizal fungus.</title>
        <authorList>
            <person name="Lin K."/>
            <person name="Geurts R."/>
            <person name="Zhang Z."/>
            <person name="Limpens E."/>
            <person name="Saunders D.G."/>
            <person name="Mu D."/>
            <person name="Pang E."/>
            <person name="Cao H."/>
            <person name="Cha H."/>
            <person name="Lin T."/>
            <person name="Zhou Q."/>
            <person name="Shang Y."/>
            <person name="Li Y."/>
            <person name="Ivanov S."/>
            <person name="Sharma T."/>
            <person name="Velzen R.V."/>
            <person name="Ruijter N.D."/>
            <person name="Aanen D.K."/>
            <person name="Win J."/>
            <person name="Kamoun S."/>
            <person name="Bisseling T."/>
            <person name="Huang S."/>
        </authorList>
    </citation>
    <scope>NUCLEOTIDE SEQUENCE [LARGE SCALE GENOMIC DNA]</scope>
    <source>
        <strain evidence="3">DAOM197198w</strain>
    </source>
</reference>
<feature type="region of interest" description="Disordered" evidence="1">
    <location>
        <begin position="1"/>
        <end position="21"/>
    </location>
</feature>
<evidence type="ECO:0000256" key="1">
    <source>
        <dbReference type="SAM" id="MobiDB-lite"/>
    </source>
</evidence>
<proteinExistence type="predicted"/>
<dbReference type="EMBL" id="JEMT01014686">
    <property type="protein sequence ID" value="EXX73429.1"/>
    <property type="molecule type" value="Genomic_DNA"/>
</dbReference>
<accession>A0A015L0S2</accession>
<gene>
    <name evidence="2" type="ORF">RirG_060380</name>
</gene>
<evidence type="ECO:0000313" key="3">
    <source>
        <dbReference type="Proteomes" id="UP000022910"/>
    </source>
</evidence>